<dbReference type="GO" id="GO:0051213">
    <property type="term" value="F:dioxygenase activity"/>
    <property type="evidence" value="ECO:0007669"/>
    <property type="project" value="UniProtKB-KW"/>
</dbReference>
<dbReference type="Pfam" id="PF00355">
    <property type="entry name" value="Rieske"/>
    <property type="match status" value="1"/>
</dbReference>
<evidence type="ECO:0000256" key="3">
    <source>
        <dbReference type="ARBA" id="ARBA00023002"/>
    </source>
</evidence>
<dbReference type="InterPro" id="IPR044043">
    <property type="entry name" value="VanA_C_cat"/>
</dbReference>
<name>A0ABU9IF51_9SPHN</name>
<keyword evidence="2" id="KW-0479">Metal-binding</keyword>
<evidence type="ECO:0000259" key="6">
    <source>
        <dbReference type="PROSITE" id="PS51296"/>
    </source>
</evidence>
<organism evidence="7 8">
    <name type="scientific">Aurantiacibacter gilvus</name>
    <dbReference type="NCBI Taxonomy" id="3139141"/>
    <lineage>
        <taxon>Bacteria</taxon>
        <taxon>Pseudomonadati</taxon>
        <taxon>Pseudomonadota</taxon>
        <taxon>Alphaproteobacteria</taxon>
        <taxon>Sphingomonadales</taxon>
        <taxon>Erythrobacteraceae</taxon>
        <taxon>Aurantiacibacter</taxon>
    </lineage>
</organism>
<dbReference type="PANTHER" id="PTHR21266">
    <property type="entry name" value="IRON-SULFUR DOMAIN CONTAINING PROTEIN"/>
    <property type="match status" value="1"/>
</dbReference>
<reference evidence="7 8" key="1">
    <citation type="submission" date="2024-04" db="EMBL/GenBank/DDBJ databases">
        <title>Aurantiacibacter sp. DGU6 16S ribosomal RNA gene Genome sequencing and assembly.</title>
        <authorList>
            <person name="Park S."/>
        </authorList>
    </citation>
    <scope>NUCLEOTIDE SEQUENCE [LARGE SCALE GENOMIC DNA]</scope>
    <source>
        <strain evidence="7 8">DGU6</strain>
    </source>
</reference>
<dbReference type="Gene3D" id="3.90.380.10">
    <property type="entry name" value="Naphthalene 1,2-dioxygenase Alpha Subunit, Chain A, domain 1"/>
    <property type="match status" value="1"/>
</dbReference>
<keyword evidence="5" id="KW-0411">Iron-sulfur</keyword>
<keyword evidence="3" id="KW-0560">Oxidoreductase</keyword>
<keyword evidence="4" id="KW-0408">Iron</keyword>
<protein>
    <submittedName>
        <fullName evidence="7">Aromatic ring-hydroxylating dioxygenase subunit alpha</fullName>
    </submittedName>
</protein>
<evidence type="ECO:0000313" key="7">
    <source>
        <dbReference type="EMBL" id="MEL1251059.1"/>
    </source>
</evidence>
<dbReference type="SUPFAM" id="SSF55961">
    <property type="entry name" value="Bet v1-like"/>
    <property type="match status" value="1"/>
</dbReference>
<keyword evidence="1" id="KW-0001">2Fe-2S</keyword>
<evidence type="ECO:0000256" key="4">
    <source>
        <dbReference type="ARBA" id="ARBA00023004"/>
    </source>
</evidence>
<evidence type="ECO:0000313" key="8">
    <source>
        <dbReference type="Proteomes" id="UP001497045"/>
    </source>
</evidence>
<dbReference type="Pfam" id="PF19112">
    <property type="entry name" value="VanA_C"/>
    <property type="match status" value="1"/>
</dbReference>
<evidence type="ECO:0000256" key="5">
    <source>
        <dbReference type="ARBA" id="ARBA00023014"/>
    </source>
</evidence>
<proteinExistence type="predicted"/>
<dbReference type="InterPro" id="IPR017941">
    <property type="entry name" value="Rieske_2Fe-2S"/>
</dbReference>
<dbReference type="RefSeq" id="WP_341673626.1">
    <property type="nucleotide sequence ID" value="NZ_JBBYHV010000002.1"/>
</dbReference>
<dbReference type="PROSITE" id="PS51296">
    <property type="entry name" value="RIESKE"/>
    <property type="match status" value="1"/>
</dbReference>
<feature type="domain" description="Rieske" evidence="6">
    <location>
        <begin position="9"/>
        <end position="111"/>
    </location>
</feature>
<accession>A0ABU9IF51</accession>
<evidence type="ECO:0000256" key="2">
    <source>
        <dbReference type="ARBA" id="ARBA00022723"/>
    </source>
</evidence>
<dbReference type="Gene3D" id="2.102.10.10">
    <property type="entry name" value="Rieske [2Fe-2S] iron-sulphur domain"/>
    <property type="match status" value="1"/>
</dbReference>
<evidence type="ECO:0000256" key="1">
    <source>
        <dbReference type="ARBA" id="ARBA00022714"/>
    </source>
</evidence>
<dbReference type="SUPFAM" id="SSF50022">
    <property type="entry name" value="ISP domain"/>
    <property type="match status" value="1"/>
</dbReference>
<dbReference type="EMBL" id="JBBYHV010000002">
    <property type="protein sequence ID" value="MEL1251059.1"/>
    <property type="molecule type" value="Genomic_DNA"/>
</dbReference>
<gene>
    <name evidence="7" type="ORF">AAEO60_10275</name>
</gene>
<sequence>MGEFPKNCWYMAGWAEELGESGMFTRRIADRPTVVYRKEDGSLAALLDRCPHRFAPLSLGDREGDNLVCPYHGLTFDPAGQCVRNPFFDRIPAAAKVDSWACEERDGIVWLWGGDAAKADISLIPDFAVVRDKPGRKVLRGYTHVKAPYEFCTDNLMDLSHIEFVHRGTFAGDGVIFAGEHSVIDEGATLHSNWWMPDVPAPSACRPPYTEGQQTDHWLDMRCNAPASMRLQLGATLPGRPREEGYEVGGQAHIVTPETATNSHYFTANARHYEVDNAEIDAFLSQLFDQAFNVEDKPIIEAAFANMEADDFWAGKPLSLGVDQGGTRARRKIEAMLKTEDSDD</sequence>
<dbReference type="Proteomes" id="UP001497045">
    <property type="component" value="Unassembled WGS sequence"/>
</dbReference>
<dbReference type="InterPro" id="IPR036922">
    <property type="entry name" value="Rieske_2Fe-2S_sf"/>
</dbReference>
<comment type="caution">
    <text evidence="7">The sequence shown here is derived from an EMBL/GenBank/DDBJ whole genome shotgun (WGS) entry which is preliminary data.</text>
</comment>
<keyword evidence="8" id="KW-1185">Reference proteome</keyword>
<dbReference type="InterPro" id="IPR050584">
    <property type="entry name" value="Cholesterol_7-desaturase"/>
</dbReference>
<keyword evidence="7" id="KW-0223">Dioxygenase</keyword>
<dbReference type="PANTHER" id="PTHR21266:SF60">
    <property type="entry name" value="3-KETOSTEROID-9-ALPHA-MONOOXYGENASE, OXYGENASE COMPONENT"/>
    <property type="match status" value="1"/>
</dbReference>